<keyword evidence="3" id="KW-0378">Hydrolase</keyword>
<evidence type="ECO:0000256" key="2">
    <source>
        <dbReference type="ARBA" id="ARBA00022792"/>
    </source>
</evidence>
<dbReference type="AlphaFoldDB" id="A0A8H3G8X7"/>
<evidence type="ECO:0000313" key="10">
    <source>
        <dbReference type="Proteomes" id="UP000664203"/>
    </source>
</evidence>
<evidence type="ECO:0000256" key="7">
    <source>
        <dbReference type="PIRSR" id="PIRSR600223-1"/>
    </source>
</evidence>
<feature type="active site" evidence="7">
    <location>
        <position position="46"/>
    </location>
</feature>
<keyword evidence="4" id="KW-0496">Mitochondrion</keyword>
<reference evidence="9" key="1">
    <citation type="submission" date="2021-03" db="EMBL/GenBank/DDBJ databases">
        <authorList>
            <person name="Tagirdzhanova G."/>
        </authorList>
    </citation>
    <scope>NUCLEOTIDE SEQUENCE</scope>
</reference>
<dbReference type="GO" id="GO:0042720">
    <property type="term" value="C:mitochondrial inner membrane peptidase complex"/>
    <property type="evidence" value="ECO:0007669"/>
    <property type="project" value="TreeGrafter"/>
</dbReference>
<dbReference type="FunFam" id="2.10.109.10:FF:000015">
    <property type="entry name" value="Mitochondrial inner membrane protease subunit 1"/>
    <property type="match status" value="1"/>
</dbReference>
<comment type="subcellular location">
    <subcellularLocation>
        <location evidence="1">Mitochondrion inner membrane</location>
    </subcellularLocation>
</comment>
<feature type="active site" evidence="7">
    <location>
        <position position="90"/>
    </location>
</feature>
<dbReference type="Pfam" id="PF10502">
    <property type="entry name" value="Peptidase_S26"/>
    <property type="match status" value="2"/>
</dbReference>
<dbReference type="InterPro" id="IPR000223">
    <property type="entry name" value="Pept_S26A_signal_pept_1"/>
</dbReference>
<evidence type="ECO:0000313" key="9">
    <source>
        <dbReference type="EMBL" id="CAF9938040.1"/>
    </source>
</evidence>
<dbReference type="PANTHER" id="PTHR12383:SF16">
    <property type="entry name" value="MITOCHONDRIAL INNER MEMBRANE PROTEASE SUBUNIT 1"/>
    <property type="match status" value="1"/>
</dbReference>
<dbReference type="Gene3D" id="2.10.109.10">
    <property type="entry name" value="Umud Fragment, subunit A"/>
    <property type="match status" value="1"/>
</dbReference>
<evidence type="ECO:0000256" key="1">
    <source>
        <dbReference type="ARBA" id="ARBA00004273"/>
    </source>
</evidence>
<keyword evidence="5" id="KW-0472">Membrane</keyword>
<comment type="similarity">
    <text evidence="6">Belongs to the peptidase S26 family. IMP1 subfamily.</text>
</comment>
<dbReference type="SUPFAM" id="SSF51306">
    <property type="entry name" value="LexA/Signal peptidase"/>
    <property type="match status" value="1"/>
</dbReference>
<evidence type="ECO:0000259" key="8">
    <source>
        <dbReference type="Pfam" id="PF10502"/>
    </source>
</evidence>
<evidence type="ECO:0000256" key="3">
    <source>
        <dbReference type="ARBA" id="ARBA00022801"/>
    </source>
</evidence>
<dbReference type="InterPro" id="IPR052064">
    <property type="entry name" value="Mito_IMP1_subunit"/>
</dbReference>
<dbReference type="InterPro" id="IPR036286">
    <property type="entry name" value="LexA/Signal_pep-like_sf"/>
</dbReference>
<dbReference type="EMBL" id="CAJPDR010000497">
    <property type="protein sequence ID" value="CAF9938040.1"/>
    <property type="molecule type" value="Genomic_DNA"/>
</dbReference>
<sequence length="171" mass="18923">MTLIPRLLSLLRPPTAGDVIVVVKYCFIFHFFATHIGGFALTDGPSMVPTINVRGVWVYIDHFARRGRGVRVGDVVDFHHPMVQGSGAIKRVMGMPGDFVVKDGGEGRGKMMMQVPDGHCWVMGDNLPESRDSRLYGPIPLALIKGKVIARVSPWSDRGWIENGLQRPEES</sequence>
<name>A0A8H3G8X7_9LECA</name>
<dbReference type="PRINTS" id="PR00727">
    <property type="entry name" value="LEADERPTASE"/>
</dbReference>
<evidence type="ECO:0000256" key="6">
    <source>
        <dbReference type="ARBA" id="ARBA00038445"/>
    </source>
</evidence>
<dbReference type="CDD" id="cd06530">
    <property type="entry name" value="S26_SPase_I"/>
    <property type="match status" value="1"/>
</dbReference>
<feature type="domain" description="Peptidase S26" evidence="8">
    <location>
        <begin position="22"/>
        <end position="101"/>
    </location>
</feature>
<accession>A0A8H3G8X7</accession>
<keyword evidence="10" id="KW-1185">Reference proteome</keyword>
<evidence type="ECO:0000256" key="4">
    <source>
        <dbReference type="ARBA" id="ARBA00023128"/>
    </source>
</evidence>
<dbReference type="GO" id="GO:0006627">
    <property type="term" value="P:protein processing involved in protein targeting to mitochondrion"/>
    <property type="evidence" value="ECO:0007669"/>
    <property type="project" value="TreeGrafter"/>
</dbReference>
<keyword evidence="2" id="KW-0999">Mitochondrion inner membrane</keyword>
<evidence type="ECO:0000256" key="5">
    <source>
        <dbReference type="ARBA" id="ARBA00023136"/>
    </source>
</evidence>
<feature type="domain" description="Peptidase S26" evidence="8">
    <location>
        <begin position="113"/>
        <end position="152"/>
    </location>
</feature>
<dbReference type="InterPro" id="IPR019533">
    <property type="entry name" value="Peptidase_S26"/>
</dbReference>
<dbReference type="PANTHER" id="PTHR12383">
    <property type="entry name" value="PROTEASE FAMILY S26 MITOCHONDRIAL INNER MEMBRANE PROTEASE-RELATED"/>
    <property type="match status" value="1"/>
</dbReference>
<gene>
    <name evidence="9" type="ORF">ALECFALPRED_007483</name>
</gene>
<dbReference type="Proteomes" id="UP000664203">
    <property type="component" value="Unassembled WGS sequence"/>
</dbReference>
<dbReference type="GO" id="GO:0004252">
    <property type="term" value="F:serine-type endopeptidase activity"/>
    <property type="evidence" value="ECO:0007669"/>
    <property type="project" value="InterPro"/>
</dbReference>
<comment type="caution">
    <text evidence="9">The sequence shown here is derived from an EMBL/GenBank/DDBJ whole genome shotgun (WGS) entry which is preliminary data.</text>
</comment>
<dbReference type="OrthoDB" id="308440at2759"/>
<organism evidence="9 10">
    <name type="scientific">Alectoria fallacina</name>
    <dbReference type="NCBI Taxonomy" id="1903189"/>
    <lineage>
        <taxon>Eukaryota</taxon>
        <taxon>Fungi</taxon>
        <taxon>Dikarya</taxon>
        <taxon>Ascomycota</taxon>
        <taxon>Pezizomycotina</taxon>
        <taxon>Lecanoromycetes</taxon>
        <taxon>OSLEUM clade</taxon>
        <taxon>Lecanoromycetidae</taxon>
        <taxon>Lecanorales</taxon>
        <taxon>Lecanorineae</taxon>
        <taxon>Parmeliaceae</taxon>
        <taxon>Alectoria</taxon>
    </lineage>
</organism>
<proteinExistence type="inferred from homology"/>
<dbReference type="GO" id="GO:0006465">
    <property type="term" value="P:signal peptide processing"/>
    <property type="evidence" value="ECO:0007669"/>
    <property type="project" value="InterPro"/>
</dbReference>
<protein>
    <recommendedName>
        <fullName evidence="8">Peptidase S26 domain-containing protein</fullName>
    </recommendedName>
</protein>